<dbReference type="InterPro" id="IPR001012">
    <property type="entry name" value="UBX_dom"/>
</dbReference>
<dbReference type="CDD" id="cd01767">
    <property type="entry name" value="UBX"/>
    <property type="match status" value="1"/>
</dbReference>
<dbReference type="Gene3D" id="3.40.30.10">
    <property type="entry name" value="Glutaredoxin"/>
    <property type="match status" value="1"/>
</dbReference>
<dbReference type="SUPFAM" id="SSF54236">
    <property type="entry name" value="Ubiquitin-like"/>
    <property type="match status" value="1"/>
</dbReference>
<gene>
    <name evidence="4" type="ORF">PIB30_061766</name>
</gene>
<keyword evidence="1" id="KW-0833">Ubl conjugation pathway</keyword>
<dbReference type="InterPro" id="IPR049483">
    <property type="entry name" value="FAF1_2-like_UAS"/>
</dbReference>
<dbReference type="Proteomes" id="UP001341840">
    <property type="component" value="Unassembled WGS sequence"/>
</dbReference>
<dbReference type="Pfam" id="PF00789">
    <property type="entry name" value="UBX"/>
    <property type="match status" value="1"/>
</dbReference>
<dbReference type="InterPro" id="IPR050730">
    <property type="entry name" value="UBX_domain-protein"/>
</dbReference>
<evidence type="ECO:0000313" key="5">
    <source>
        <dbReference type="Proteomes" id="UP001341840"/>
    </source>
</evidence>
<sequence>MSSPATRDHRIVRRMANLPRSIMGGISRAMGDGMGIVGIGRRRNHHHNHNHNHNANVVQVQVQHHGPPLLPQEHISVPEEWAFLESFEQQYGNNHPFFYACRFGEALKLAEQDHKFVFMYLHSPDHNFANVFCKETLCSELVTQFLDMNFVCWGALADRGEGMQMVAMLRPATFPCCAVIAPAPGDSMTVLQQVKKLYPELCILYALCGQLEGPLSAAELVEILQRTMEEQGLAFGSGKTKQEAKIIADRRLREEQDAAYFAALQIDKEKEKHKNSPLRGGIHKPVEAQNGRNFGKLSKNSVSVSKQNSKNGANESNGQKQTKGIASRVNGSEATQILIRFPNGERREHSFLSTDKIQSIFTYINSLGIPGIQNYRLISNFPRRAYGVDQMRMTLKEAGLFPKASLFLEPM</sequence>
<feature type="region of interest" description="Disordered" evidence="2">
    <location>
        <begin position="271"/>
        <end position="328"/>
    </location>
</feature>
<dbReference type="PANTHER" id="PTHR23322:SF71">
    <property type="entry name" value="UBIQUITIN-ASSOCIATED (UBA) PROTEIN-RELATED"/>
    <property type="match status" value="1"/>
</dbReference>
<evidence type="ECO:0000313" key="4">
    <source>
        <dbReference type="EMBL" id="MED6197967.1"/>
    </source>
</evidence>
<accession>A0ABU6XJW1</accession>
<dbReference type="SMART" id="SM00166">
    <property type="entry name" value="UBX"/>
    <property type="match status" value="1"/>
</dbReference>
<protein>
    <recommendedName>
        <fullName evidence="3">UBX domain-containing protein</fullName>
    </recommendedName>
</protein>
<dbReference type="SMART" id="SM00594">
    <property type="entry name" value="UAS"/>
    <property type="match status" value="1"/>
</dbReference>
<dbReference type="SUPFAM" id="SSF52833">
    <property type="entry name" value="Thioredoxin-like"/>
    <property type="match status" value="1"/>
</dbReference>
<dbReference type="Gene3D" id="3.10.20.90">
    <property type="entry name" value="Phosphatidylinositol 3-kinase Catalytic Subunit, Chain A, domain 1"/>
    <property type="match status" value="1"/>
</dbReference>
<evidence type="ECO:0000259" key="3">
    <source>
        <dbReference type="PROSITE" id="PS50033"/>
    </source>
</evidence>
<dbReference type="InterPro" id="IPR006577">
    <property type="entry name" value="UAS"/>
</dbReference>
<evidence type="ECO:0000256" key="2">
    <source>
        <dbReference type="SAM" id="MobiDB-lite"/>
    </source>
</evidence>
<dbReference type="PROSITE" id="PS50033">
    <property type="entry name" value="UBX"/>
    <property type="match status" value="1"/>
</dbReference>
<dbReference type="Pfam" id="PF21021">
    <property type="entry name" value="FAF1"/>
    <property type="match status" value="1"/>
</dbReference>
<feature type="compositionally biased region" description="Polar residues" evidence="2">
    <location>
        <begin position="312"/>
        <end position="328"/>
    </location>
</feature>
<comment type="caution">
    <text evidence="4">The sequence shown here is derived from an EMBL/GenBank/DDBJ whole genome shotgun (WGS) entry which is preliminary data.</text>
</comment>
<organism evidence="4 5">
    <name type="scientific">Stylosanthes scabra</name>
    <dbReference type="NCBI Taxonomy" id="79078"/>
    <lineage>
        <taxon>Eukaryota</taxon>
        <taxon>Viridiplantae</taxon>
        <taxon>Streptophyta</taxon>
        <taxon>Embryophyta</taxon>
        <taxon>Tracheophyta</taxon>
        <taxon>Spermatophyta</taxon>
        <taxon>Magnoliopsida</taxon>
        <taxon>eudicotyledons</taxon>
        <taxon>Gunneridae</taxon>
        <taxon>Pentapetalae</taxon>
        <taxon>rosids</taxon>
        <taxon>fabids</taxon>
        <taxon>Fabales</taxon>
        <taxon>Fabaceae</taxon>
        <taxon>Papilionoideae</taxon>
        <taxon>50 kb inversion clade</taxon>
        <taxon>dalbergioids sensu lato</taxon>
        <taxon>Dalbergieae</taxon>
        <taxon>Pterocarpus clade</taxon>
        <taxon>Stylosanthes</taxon>
    </lineage>
</organism>
<name>A0ABU6XJW1_9FABA</name>
<reference evidence="4 5" key="1">
    <citation type="journal article" date="2023" name="Plants (Basel)">
        <title>Bridging the Gap: Combining Genomics and Transcriptomics Approaches to Understand Stylosanthes scabra, an Orphan Legume from the Brazilian Caatinga.</title>
        <authorList>
            <person name="Ferreira-Neto J.R.C."/>
            <person name="da Silva M.D."/>
            <person name="Binneck E."/>
            <person name="de Melo N.F."/>
            <person name="da Silva R.H."/>
            <person name="de Melo A.L.T.M."/>
            <person name="Pandolfi V."/>
            <person name="Bustamante F.O."/>
            <person name="Brasileiro-Vidal A.C."/>
            <person name="Benko-Iseppon A.M."/>
        </authorList>
    </citation>
    <scope>NUCLEOTIDE SEQUENCE [LARGE SCALE GENOMIC DNA]</scope>
    <source>
        <tissue evidence="4">Leaves</tissue>
    </source>
</reference>
<keyword evidence="5" id="KW-1185">Reference proteome</keyword>
<evidence type="ECO:0000256" key="1">
    <source>
        <dbReference type="ARBA" id="ARBA00022786"/>
    </source>
</evidence>
<dbReference type="InterPro" id="IPR029071">
    <property type="entry name" value="Ubiquitin-like_domsf"/>
</dbReference>
<feature type="compositionally biased region" description="Low complexity" evidence="2">
    <location>
        <begin position="298"/>
        <end position="311"/>
    </location>
</feature>
<feature type="domain" description="UBX" evidence="3">
    <location>
        <begin position="330"/>
        <end position="408"/>
    </location>
</feature>
<dbReference type="PANTHER" id="PTHR23322">
    <property type="entry name" value="FAS-ASSOCIATED PROTEIN"/>
    <property type="match status" value="1"/>
</dbReference>
<dbReference type="InterPro" id="IPR036249">
    <property type="entry name" value="Thioredoxin-like_sf"/>
</dbReference>
<proteinExistence type="predicted"/>
<dbReference type="EMBL" id="JASCZI010212013">
    <property type="protein sequence ID" value="MED6197967.1"/>
    <property type="molecule type" value="Genomic_DNA"/>
</dbReference>